<dbReference type="Proteomes" id="UP000185924">
    <property type="component" value="Unassembled WGS sequence"/>
</dbReference>
<accession>A0A1N6WHQ4</accession>
<evidence type="ECO:0000313" key="2">
    <source>
        <dbReference type="EMBL" id="SIQ89594.1"/>
    </source>
</evidence>
<protein>
    <submittedName>
        <fullName evidence="2">Uncharacterized protein</fullName>
    </submittedName>
</protein>
<evidence type="ECO:0000256" key="1">
    <source>
        <dbReference type="SAM" id="Phobius"/>
    </source>
</evidence>
<name>A0A1N6WHQ4_9BACT</name>
<gene>
    <name evidence="2" type="ORF">SAMN05421545_1548</name>
</gene>
<dbReference type="AlphaFoldDB" id="A0A1N6WHQ4"/>
<reference evidence="3" key="1">
    <citation type="submission" date="2017-01" db="EMBL/GenBank/DDBJ databases">
        <authorList>
            <person name="Varghese N."/>
            <person name="Submissions S."/>
        </authorList>
    </citation>
    <scope>NUCLEOTIDE SEQUENCE [LARGE SCALE GENOMIC DNA]</scope>
    <source>
        <strain evidence="3">DM9</strain>
    </source>
</reference>
<proteinExistence type="predicted"/>
<keyword evidence="1" id="KW-0812">Transmembrane</keyword>
<evidence type="ECO:0000313" key="3">
    <source>
        <dbReference type="Proteomes" id="UP000185924"/>
    </source>
</evidence>
<dbReference type="EMBL" id="FTNM01000002">
    <property type="protein sequence ID" value="SIQ89594.1"/>
    <property type="molecule type" value="Genomic_DNA"/>
</dbReference>
<feature type="transmembrane region" description="Helical" evidence="1">
    <location>
        <begin position="12"/>
        <end position="33"/>
    </location>
</feature>
<dbReference type="RefSeq" id="WP_155801027.1">
    <property type="nucleotide sequence ID" value="NZ_FTNM01000002.1"/>
</dbReference>
<sequence>MKTKNKNKDIEDFPFVLIGSALVFLGLAAYVYLSTRIEEEEIDFDLWEENISDYA</sequence>
<keyword evidence="1" id="KW-1133">Transmembrane helix</keyword>
<keyword evidence="1" id="KW-0472">Membrane</keyword>
<organism evidence="2 3">
    <name type="scientific">Pontibacter lucknowensis</name>
    <dbReference type="NCBI Taxonomy" id="1077936"/>
    <lineage>
        <taxon>Bacteria</taxon>
        <taxon>Pseudomonadati</taxon>
        <taxon>Bacteroidota</taxon>
        <taxon>Cytophagia</taxon>
        <taxon>Cytophagales</taxon>
        <taxon>Hymenobacteraceae</taxon>
        <taxon>Pontibacter</taxon>
    </lineage>
</organism>
<keyword evidence="3" id="KW-1185">Reference proteome</keyword>